<dbReference type="RefSeq" id="WP_163287090.1">
    <property type="nucleotide sequence ID" value="NZ_JAAGVY010000065.1"/>
</dbReference>
<dbReference type="InterPro" id="IPR019734">
    <property type="entry name" value="TPR_rpt"/>
</dbReference>
<feature type="signal peptide" evidence="3">
    <location>
        <begin position="1"/>
        <end position="19"/>
    </location>
</feature>
<dbReference type="Gene3D" id="2.30.30.40">
    <property type="entry name" value="SH3 Domains"/>
    <property type="match status" value="1"/>
</dbReference>
<comment type="caution">
    <text evidence="5">The sequence shown here is derived from an EMBL/GenBank/DDBJ whole genome shotgun (WGS) entry which is preliminary data.</text>
</comment>
<keyword evidence="2" id="KW-0472">Membrane</keyword>
<dbReference type="EMBL" id="JAAGVY010000065">
    <property type="protein sequence ID" value="NEN25642.1"/>
    <property type="molecule type" value="Genomic_DNA"/>
</dbReference>
<feature type="chain" id="PRO_5029901598" evidence="3">
    <location>
        <begin position="20"/>
        <end position="253"/>
    </location>
</feature>
<dbReference type="SUPFAM" id="SSF48452">
    <property type="entry name" value="TPR-like"/>
    <property type="match status" value="1"/>
</dbReference>
<keyword evidence="2" id="KW-0812">Transmembrane</keyword>
<name>A0A7K3WXQ1_9FLAO</name>
<proteinExistence type="predicted"/>
<feature type="transmembrane region" description="Helical" evidence="2">
    <location>
        <begin position="132"/>
        <end position="153"/>
    </location>
</feature>
<evidence type="ECO:0000256" key="3">
    <source>
        <dbReference type="SAM" id="SignalP"/>
    </source>
</evidence>
<evidence type="ECO:0000259" key="4">
    <source>
        <dbReference type="SMART" id="SM00287"/>
    </source>
</evidence>
<keyword evidence="3" id="KW-0732">Signal</keyword>
<feature type="transmembrane region" description="Helical" evidence="2">
    <location>
        <begin position="162"/>
        <end position="181"/>
    </location>
</feature>
<dbReference type="PROSITE" id="PS50293">
    <property type="entry name" value="TPR_REGION"/>
    <property type="match status" value="1"/>
</dbReference>
<keyword evidence="1" id="KW-0802">TPR repeat</keyword>
<evidence type="ECO:0000313" key="6">
    <source>
        <dbReference type="Proteomes" id="UP000486602"/>
    </source>
</evidence>
<feature type="repeat" description="TPR" evidence="1">
    <location>
        <begin position="58"/>
        <end position="91"/>
    </location>
</feature>
<dbReference type="Gene3D" id="1.25.40.10">
    <property type="entry name" value="Tetratricopeptide repeat domain"/>
    <property type="match status" value="1"/>
</dbReference>
<evidence type="ECO:0000256" key="1">
    <source>
        <dbReference type="PROSITE-ProRule" id="PRU00339"/>
    </source>
</evidence>
<keyword evidence="6" id="KW-1185">Reference proteome</keyword>
<dbReference type="Pfam" id="PF00515">
    <property type="entry name" value="TPR_1"/>
    <property type="match status" value="1"/>
</dbReference>
<evidence type="ECO:0000256" key="2">
    <source>
        <dbReference type="SAM" id="Phobius"/>
    </source>
</evidence>
<dbReference type="InterPro" id="IPR003646">
    <property type="entry name" value="SH3-like_bac-type"/>
</dbReference>
<dbReference type="Pfam" id="PF08239">
    <property type="entry name" value="SH3_3"/>
    <property type="match status" value="1"/>
</dbReference>
<gene>
    <name evidence="5" type="ORF">G3O08_19290</name>
</gene>
<organism evidence="5 6">
    <name type="scientific">Cryomorpha ignava</name>
    <dbReference type="NCBI Taxonomy" id="101383"/>
    <lineage>
        <taxon>Bacteria</taxon>
        <taxon>Pseudomonadati</taxon>
        <taxon>Bacteroidota</taxon>
        <taxon>Flavobacteriia</taxon>
        <taxon>Flavobacteriales</taxon>
        <taxon>Cryomorphaceae</taxon>
        <taxon>Cryomorpha</taxon>
    </lineage>
</organism>
<feature type="domain" description="SH3b" evidence="4">
    <location>
        <begin position="191"/>
        <end position="251"/>
    </location>
</feature>
<protein>
    <submittedName>
        <fullName evidence="5">Tetratricopeptide repeat protein</fullName>
    </submittedName>
</protein>
<keyword evidence="2" id="KW-1133">Transmembrane helix</keyword>
<dbReference type="AlphaFoldDB" id="A0A7K3WXQ1"/>
<accession>A0A7K3WXQ1</accession>
<sequence length="253" mass="28632">MKQLIYIIAFILIGFNAFAKEGTTAQAAFNQANEAYKTGNYVEALEYYHQVAEEKQGVTINYNLGNTYFKLDKLPESILHYERALKFDPSNVDVLHNLRLVNAMIVDRIDNLPQSKANIWWKEFRYGLGPDGWAWVSIGLAVLAVVLLLLYYVSPRRNIRRFGFFTGILCLFLMALTIALAQSAATYRNTHTSGVVFTDKVDIKSEPREGSTNVFVLHAGTKVSILSQDGEWYEVTIASGNQGWIKDVDFEEI</sequence>
<reference evidence="5 6" key="1">
    <citation type="submission" date="2020-02" db="EMBL/GenBank/DDBJ databases">
        <title>Out from the shadows clarifying the taxonomy of the family Cryomorphaceae and related taxa by utilizing the GTDB taxonomic framework.</title>
        <authorList>
            <person name="Bowman J.P."/>
        </authorList>
    </citation>
    <scope>NUCLEOTIDE SEQUENCE [LARGE SCALE GENOMIC DNA]</scope>
    <source>
        <strain evidence="5 6">QSSC 1-22</strain>
    </source>
</reference>
<dbReference type="InterPro" id="IPR011990">
    <property type="entry name" value="TPR-like_helical_dom_sf"/>
</dbReference>
<dbReference type="PROSITE" id="PS50005">
    <property type="entry name" value="TPR"/>
    <property type="match status" value="1"/>
</dbReference>
<evidence type="ECO:0000313" key="5">
    <source>
        <dbReference type="EMBL" id="NEN25642.1"/>
    </source>
</evidence>
<dbReference type="Proteomes" id="UP000486602">
    <property type="component" value="Unassembled WGS sequence"/>
</dbReference>
<dbReference type="SMART" id="SM00028">
    <property type="entry name" value="TPR"/>
    <property type="match status" value="2"/>
</dbReference>
<dbReference type="SMART" id="SM00287">
    <property type="entry name" value="SH3b"/>
    <property type="match status" value="1"/>
</dbReference>